<proteinExistence type="predicted"/>
<evidence type="ECO:0000256" key="1">
    <source>
        <dbReference type="SAM" id="MobiDB-lite"/>
    </source>
</evidence>
<evidence type="ECO:0000313" key="3">
    <source>
        <dbReference type="EMBL" id="CAA9436262.1"/>
    </source>
</evidence>
<organism evidence="3">
    <name type="scientific">uncultured Rubrobacteraceae bacterium</name>
    <dbReference type="NCBI Taxonomy" id="349277"/>
    <lineage>
        <taxon>Bacteria</taxon>
        <taxon>Bacillati</taxon>
        <taxon>Actinomycetota</taxon>
        <taxon>Rubrobacteria</taxon>
        <taxon>Rubrobacterales</taxon>
        <taxon>Rubrobacteraceae</taxon>
        <taxon>environmental samples</taxon>
    </lineage>
</organism>
<feature type="transmembrane region" description="Helical" evidence="2">
    <location>
        <begin position="21"/>
        <end position="39"/>
    </location>
</feature>
<gene>
    <name evidence="3" type="ORF">AVDCRST_MAG82-2498</name>
</gene>
<keyword evidence="2" id="KW-1133">Transmembrane helix</keyword>
<accession>A0A6J4Q8X5</accession>
<feature type="region of interest" description="Disordered" evidence="1">
    <location>
        <begin position="92"/>
        <end position="160"/>
    </location>
</feature>
<keyword evidence="2" id="KW-0472">Membrane</keyword>
<dbReference type="AlphaFoldDB" id="A0A6J4Q8X5"/>
<evidence type="ECO:0000256" key="2">
    <source>
        <dbReference type="SAM" id="Phobius"/>
    </source>
</evidence>
<protein>
    <submittedName>
        <fullName evidence="3">Uncharacterized protein</fullName>
    </submittedName>
</protein>
<feature type="transmembrane region" description="Helical" evidence="2">
    <location>
        <begin position="59"/>
        <end position="82"/>
    </location>
</feature>
<dbReference type="EMBL" id="CADCVA010000319">
    <property type="protein sequence ID" value="CAA9436262.1"/>
    <property type="molecule type" value="Genomic_DNA"/>
</dbReference>
<sequence>MSEIGGSTPGPNPAGELAKTVLGPLLCVSGLLMALVGIIDEDISLEFMGAIMGLVGYLLGWRALGIATMAISTVLLIVVFAIMHSLRKEDGCTSNRANATRKRSGAPLRKTLTWAKDRPKGSRSSGVPPEKTRDAALVRRQEGPRSSSRDRSRRERCFVD</sequence>
<feature type="compositionally biased region" description="Basic and acidic residues" evidence="1">
    <location>
        <begin position="130"/>
        <end position="160"/>
    </location>
</feature>
<reference evidence="3" key="1">
    <citation type="submission" date="2020-02" db="EMBL/GenBank/DDBJ databases">
        <authorList>
            <person name="Meier V. D."/>
        </authorList>
    </citation>
    <scope>NUCLEOTIDE SEQUENCE</scope>
    <source>
        <strain evidence="3">AVDCRST_MAG82</strain>
    </source>
</reference>
<name>A0A6J4Q8X5_9ACTN</name>
<keyword evidence="2" id="KW-0812">Transmembrane</keyword>